<dbReference type="KEGG" id="kng:KNAG_0G02710"/>
<dbReference type="GO" id="GO:0005634">
    <property type="term" value="C:nucleus"/>
    <property type="evidence" value="ECO:0007669"/>
    <property type="project" value="UniProtKB-SubCell"/>
</dbReference>
<dbReference type="InterPro" id="IPR011146">
    <property type="entry name" value="HIT-like"/>
</dbReference>
<dbReference type="GO" id="GO:0030983">
    <property type="term" value="F:mismatched DNA binding"/>
    <property type="evidence" value="ECO:0007669"/>
    <property type="project" value="EnsemblFungi"/>
</dbReference>
<dbReference type="Proteomes" id="UP000006310">
    <property type="component" value="Chromosome 7"/>
</dbReference>
<keyword evidence="5" id="KW-0539">Nucleus</keyword>
<dbReference type="AlphaFoldDB" id="J7S174"/>
<organism evidence="8 9">
    <name type="scientific">Huiozyma naganishii (strain ATCC MYA-139 / BCRC 22969 / CBS 8797 / KCTC 17520 / NBRC 10181 / NCYC 3082 / Yp74L-3)</name>
    <name type="common">Yeast</name>
    <name type="synonym">Kazachstania naganishii</name>
    <dbReference type="NCBI Taxonomy" id="1071383"/>
    <lineage>
        <taxon>Eukaryota</taxon>
        <taxon>Fungi</taxon>
        <taxon>Dikarya</taxon>
        <taxon>Ascomycota</taxon>
        <taxon>Saccharomycotina</taxon>
        <taxon>Saccharomycetes</taxon>
        <taxon>Saccharomycetales</taxon>
        <taxon>Saccharomycetaceae</taxon>
        <taxon>Huiozyma</taxon>
    </lineage>
</organism>
<gene>
    <name evidence="8" type="primary">KNAG0G02710</name>
    <name evidence="8" type="ordered locus">KNAG_0G02710</name>
</gene>
<evidence type="ECO:0000313" key="9">
    <source>
        <dbReference type="Proteomes" id="UP000006310"/>
    </source>
</evidence>
<reference evidence="9" key="2">
    <citation type="submission" date="2012-08" db="EMBL/GenBank/DDBJ databases">
        <title>Genome sequence of Kazachstania naganishii.</title>
        <authorList>
            <person name="Gordon J.L."/>
            <person name="Armisen D."/>
            <person name="Proux-Wera E."/>
            <person name="OhEigeartaigh S.S."/>
            <person name="Byrne K.P."/>
            <person name="Wolfe K.H."/>
        </authorList>
    </citation>
    <scope>NUCLEOTIDE SEQUENCE [LARGE SCALE GENOMIC DNA]</scope>
    <source>
        <strain evidence="9">ATCC MYA-139 / BCRC 22969 / CBS 8797 / CCRC 22969 / KCTC 17520 / NBRC 10181 / NCYC 3082</strain>
    </source>
</reference>
<evidence type="ECO:0000313" key="8">
    <source>
        <dbReference type="EMBL" id="CCK71327.1"/>
    </source>
</evidence>
<evidence type="ECO:0000256" key="3">
    <source>
        <dbReference type="ARBA" id="ARBA00022833"/>
    </source>
</evidence>
<dbReference type="GO" id="GO:1990165">
    <property type="term" value="F:single-strand break-containing DNA binding"/>
    <property type="evidence" value="ECO:0007669"/>
    <property type="project" value="EnsemblFungi"/>
</dbReference>
<dbReference type="GO" id="GO:1905108">
    <property type="term" value="F:guanosine binding"/>
    <property type="evidence" value="ECO:0007669"/>
    <property type="project" value="EnsemblFungi"/>
</dbReference>
<comment type="subcellular location">
    <subcellularLocation>
        <location evidence="1">Nucleus</location>
    </subcellularLocation>
</comment>
<dbReference type="GO" id="GO:0033699">
    <property type="term" value="F:DNA 5'-adenosine monophosphate hydrolase activity"/>
    <property type="evidence" value="ECO:0007669"/>
    <property type="project" value="EnsemblFungi"/>
</dbReference>
<dbReference type="OrthoDB" id="3512845at2759"/>
<dbReference type="GO" id="GO:0120108">
    <property type="term" value="F:DNA-3'-diphospho-5'-guanosine diphosphatase activity"/>
    <property type="evidence" value="ECO:0007669"/>
    <property type="project" value="EnsemblFungi"/>
</dbReference>
<dbReference type="GO" id="GO:0019002">
    <property type="term" value="F:GMP binding"/>
    <property type="evidence" value="ECO:0007669"/>
    <property type="project" value="EnsemblFungi"/>
</dbReference>
<protein>
    <submittedName>
        <fullName evidence="8">Uncharacterized protein</fullName>
    </submittedName>
</protein>
<dbReference type="EMBL" id="HE978320">
    <property type="protein sequence ID" value="CCK71327.1"/>
    <property type="molecule type" value="Genomic_DNA"/>
</dbReference>
<dbReference type="GO" id="GO:0008270">
    <property type="term" value="F:zinc ion binding"/>
    <property type="evidence" value="ECO:0007669"/>
    <property type="project" value="EnsemblFungi"/>
</dbReference>
<keyword evidence="3" id="KW-0862">Zinc</keyword>
<dbReference type="PANTHER" id="PTHR12486">
    <property type="entry name" value="APRATAXIN-RELATED"/>
    <property type="match status" value="1"/>
</dbReference>
<evidence type="ECO:0000256" key="4">
    <source>
        <dbReference type="ARBA" id="ARBA00023125"/>
    </source>
</evidence>
<dbReference type="Pfam" id="PF01230">
    <property type="entry name" value="HIT"/>
    <property type="match status" value="1"/>
</dbReference>
<dbReference type="InterPro" id="IPR032566">
    <property type="entry name" value="Znf-C2HE"/>
</dbReference>
<dbReference type="HOGENOM" id="CLU_066882_3_1_1"/>
<dbReference type="OMA" id="IHDMFPK"/>
<accession>J7S174</accession>
<evidence type="ECO:0000259" key="6">
    <source>
        <dbReference type="Pfam" id="PF01230"/>
    </source>
</evidence>
<evidence type="ECO:0000256" key="1">
    <source>
        <dbReference type="ARBA" id="ARBA00004123"/>
    </source>
</evidence>
<keyword evidence="2" id="KW-0479">Metal-binding</keyword>
<evidence type="ECO:0000259" key="7">
    <source>
        <dbReference type="Pfam" id="PF16278"/>
    </source>
</evidence>
<dbReference type="GeneID" id="34527051"/>
<keyword evidence="4" id="KW-0238">DNA-binding</keyword>
<dbReference type="GO" id="GO:0003697">
    <property type="term" value="F:single-stranded DNA binding"/>
    <property type="evidence" value="ECO:0007669"/>
    <property type="project" value="EnsemblFungi"/>
</dbReference>
<dbReference type="STRING" id="1071383.J7S174"/>
<evidence type="ECO:0000256" key="2">
    <source>
        <dbReference type="ARBA" id="ARBA00022723"/>
    </source>
</evidence>
<dbReference type="Pfam" id="PF16278">
    <property type="entry name" value="zf-C2HE"/>
    <property type="match status" value="1"/>
</dbReference>
<evidence type="ECO:0000256" key="5">
    <source>
        <dbReference type="ARBA" id="ARBA00023242"/>
    </source>
</evidence>
<dbReference type="Gene3D" id="3.30.428.10">
    <property type="entry name" value="HIT-like"/>
    <property type="match status" value="1"/>
</dbReference>
<dbReference type="GO" id="GO:0003725">
    <property type="term" value="F:double-stranded RNA binding"/>
    <property type="evidence" value="ECO:0007669"/>
    <property type="project" value="TreeGrafter"/>
</dbReference>
<feature type="domain" description="HIT" evidence="6">
    <location>
        <begin position="29"/>
        <end position="135"/>
    </location>
</feature>
<keyword evidence="9" id="KW-1185">Reference proteome</keyword>
<reference evidence="8 9" key="1">
    <citation type="journal article" date="2011" name="Proc. Natl. Acad. Sci. U.S.A.">
        <title>Evolutionary erosion of yeast sex chromosomes by mating-type switching accidents.</title>
        <authorList>
            <person name="Gordon J.L."/>
            <person name="Armisen D."/>
            <person name="Proux-Wera E."/>
            <person name="Oheigeartaigh S.S."/>
            <person name="Byrne K.P."/>
            <person name="Wolfe K.H."/>
        </authorList>
    </citation>
    <scope>NUCLEOTIDE SEQUENCE [LARGE SCALE GENOMIC DNA]</scope>
    <source>
        <strain evidence="9">ATCC MYA-139 / BCRC 22969 / CBS 8797 / CCRC 22969 / KCTC 17520 / NBRC 10181 / NCYC 3082</strain>
    </source>
</reference>
<dbReference type="GO" id="GO:0000012">
    <property type="term" value="P:single strand break repair"/>
    <property type="evidence" value="ECO:0007669"/>
    <property type="project" value="TreeGrafter"/>
</dbReference>
<dbReference type="InterPro" id="IPR036265">
    <property type="entry name" value="HIT-like_sf"/>
</dbReference>
<proteinExistence type="predicted"/>
<dbReference type="PANTHER" id="PTHR12486:SF4">
    <property type="entry name" value="APRATAXIN"/>
    <property type="match status" value="1"/>
</dbReference>
<name>J7S174_HUIN7</name>
<dbReference type="eggNOG" id="KOG0562">
    <property type="taxonomic scope" value="Eukaryota"/>
</dbReference>
<dbReference type="SUPFAM" id="SSF54197">
    <property type="entry name" value="HIT-like"/>
    <property type="match status" value="1"/>
</dbReference>
<sequence length="210" mass="24588">MAWMDALNRYREHPERYVAHGDGDDDLPVLYFDSDAVVLRDMFPKATVHLLVIPRPAEITFRHPAVALTREVQDTIQLAIQWAKNYTFAQFVDQFPESLSSYDLQKFITEFVLVGVHSVPSMSNMHVHVISRDFHSPSLKHKKHYNSFNTAFFVPWDQLPLESPPDKTQAELTIKNTPLKCSYCRRDFRNKFKALKEHLDEEFHNHFNKS</sequence>
<dbReference type="GO" id="GO:0006298">
    <property type="term" value="P:mismatch repair"/>
    <property type="evidence" value="ECO:0007669"/>
    <property type="project" value="EnsemblFungi"/>
</dbReference>
<dbReference type="RefSeq" id="XP_022465573.1">
    <property type="nucleotide sequence ID" value="XM_022609148.1"/>
</dbReference>
<feature type="domain" description="Aprataxin C2HE/C2H2/C2HC zinc finger" evidence="7">
    <location>
        <begin position="149"/>
        <end position="204"/>
    </location>
</feature>